<dbReference type="GO" id="GO:0042392">
    <property type="term" value="F:sphingosine-1-phosphate phosphatase activity"/>
    <property type="evidence" value="ECO:0007669"/>
    <property type="project" value="TreeGrafter"/>
</dbReference>
<sequence>MDQIKKSIVYLKDPQLVADFQNKLGIQPRRNSTREQSRKLDVDCESNSSRKKTVPKCDKTKCSEDEANTSDDPPDQENTMYKIEHHGDSKNYTVKNKFLYYFFYVGTYLGDEIFYSIYFPFWFWNVDYNVGRRIITVWAVVMYIGQSIKDVIKWPRPTCPPAVRVQSKWSLEYGMPSTHAMIAVAIPTASILFSYDKYNYPVPLAVMVAVAVCLWVCTSRIYLGMHTVLDVLAGVLLSIVLVAVTVPIIRNFDSTTVAWRGTPLVFFIVTLSLVICYPKCEQWTPTRGDTATVLGCISGIYLGAYVVNENLQQQNQLSVPVITVEYLTNYPQLQRAGILLVRFVLGILVIIMLEILLSLVSYSVDRCLGLDPKEDRIQRKQRLPALDLTYKYITYIILGFAVATLPLVITVGFNINSLL</sequence>
<evidence type="ECO:0000256" key="7">
    <source>
        <dbReference type="ARBA" id="ARBA00038324"/>
    </source>
</evidence>
<dbReference type="Pfam" id="PF01569">
    <property type="entry name" value="PAP2"/>
    <property type="match status" value="1"/>
</dbReference>
<dbReference type="EMBL" id="HBUF01107321">
    <property type="protein sequence ID" value="CAG6639439.1"/>
    <property type="molecule type" value="Transcribed_RNA"/>
</dbReference>
<keyword evidence="3" id="KW-0378">Hydrolase</keyword>
<feature type="transmembrane region" description="Helical" evidence="9">
    <location>
        <begin position="339"/>
        <end position="362"/>
    </location>
</feature>
<dbReference type="AlphaFoldDB" id="A0A8D8VZK6"/>
<feature type="transmembrane region" description="Helical" evidence="9">
    <location>
        <begin position="173"/>
        <end position="194"/>
    </location>
</feature>
<evidence type="ECO:0000256" key="3">
    <source>
        <dbReference type="ARBA" id="ARBA00022801"/>
    </source>
</evidence>
<feature type="domain" description="Phosphatidic acid phosphatase type 2/haloperoxidase" evidence="10">
    <location>
        <begin position="132"/>
        <end position="246"/>
    </location>
</feature>
<evidence type="ECO:0000256" key="2">
    <source>
        <dbReference type="ARBA" id="ARBA00022692"/>
    </source>
</evidence>
<keyword evidence="4" id="KW-0256">Endoplasmic reticulum</keyword>
<comment type="similarity">
    <text evidence="7">Belongs to the type 2 lipid phosphate phosphatase family.</text>
</comment>
<keyword evidence="5 9" id="KW-1133">Transmembrane helix</keyword>
<feature type="compositionally biased region" description="Acidic residues" evidence="8">
    <location>
        <begin position="65"/>
        <end position="75"/>
    </location>
</feature>
<evidence type="ECO:0000256" key="8">
    <source>
        <dbReference type="SAM" id="MobiDB-lite"/>
    </source>
</evidence>
<feature type="compositionally biased region" description="Basic and acidic residues" evidence="8">
    <location>
        <begin position="32"/>
        <end position="42"/>
    </location>
</feature>
<feature type="region of interest" description="Disordered" evidence="8">
    <location>
        <begin position="22"/>
        <end position="80"/>
    </location>
</feature>
<feature type="compositionally biased region" description="Basic and acidic residues" evidence="8">
    <location>
        <begin position="55"/>
        <end position="64"/>
    </location>
</feature>
<evidence type="ECO:0000259" key="10">
    <source>
        <dbReference type="SMART" id="SM00014"/>
    </source>
</evidence>
<dbReference type="Gene3D" id="1.20.144.10">
    <property type="entry name" value="Phosphatidic acid phosphatase type 2/haloperoxidase"/>
    <property type="match status" value="1"/>
</dbReference>
<dbReference type="GO" id="GO:0006670">
    <property type="term" value="P:sphingosine metabolic process"/>
    <property type="evidence" value="ECO:0007669"/>
    <property type="project" value="TreeGrafter"/>
</dbReference>
<proteinExistence type="inferred from homology"/>
<dbReference type="PANTHER" id="PTHR14969">
    <property type="entry name" value="SPHINGOSINE-1-PHOSPHATE PHOSPHOHYDROLASE"/>
    <property type="match status" value="1"/>
</dbReference>
<dbReference type="SMART" id="SM00014">
    <property type="entry name" value="acidPPc"/>
    <property type="match status" value="1"/>
</dbReference>
<feature type="transmembrane region" description="Helical" evidence="9">
    <location>
        <begin position="98"/>
        <end position="123"/>
    </location>
</feature>
<evidence type="ECO:0000313" key="11">
    <source>
        <dbReference type="EMBL" id="CAG6639439.1"/>
    </source>
</evidence>
<evidence type="ECO:0000256" key="9">
    <source>
        <dbReference type="SAM" id="Phobius"/>
    </source>
</evidence>
<keyword evidence="6 9" id="KW-0472">Membrane</keyword>
<dbReference type="InterPro" id="IPR036938">
    <property type="entry name" value="PAP2/HPO_sf"/>
</dbReference>
<feature type="transmembrane region" description="Helical" evidence="9">
    <location>
        <begin position="261"/>
        <end position="277"/>
    </location>
</feature>
<feature type="transmembrane region" description="Helical" evidence="9">
    <location>
        <begin position="200"/>
        <end position="217"/>
    </location>
</feature>
<evidence type="ECO:0000256" key="4">
    <source>
        <dbReference type="ARBA" id="ARBA00022824"/>
    </source>
</evidence>
<reference evidence="11" key="1">
    <citation type="submission" date="2021-05" db="EMBL/GenBank/DDBJ databases">
        <authorList>
            <person name="Alioto T."/>
            <person name="Alioto T."/>
            <person name="Gomez Garrido J."/>
        </authorList>
    </citation>
    <scope>NUCLEOTIDE SEQUENCE</scope>
</reference>
<evidence type="ECO:0000256" key="6">
    <source>
        <dbReference type="ARBA" id="ARBA00023136"/>
    </source>
</evidence>
<comment type="subcellular location">
    <subcellularLocation>
        <location evidence="1">Endoplasmic reticulum membrane</location>
        <topology evidence="1">Multi-pass membrane protein</topology>
    </subcellularLocation>
</comment>
<dbReference type="CDD" id="cd03388">
    <property type="entry name" value="PAP2_SPPase1"/>
    <property type="match status" value="1"/>
</dbReference>
<dbReference type="InterPro" id="IPR000326">
    <property type="entry name" value="PAP2/HPO"/>
</dbReference>
<name>A0A8D8VZK6_9HEMI</name>
<feature type="transmembrane region" description="Helical" evidence="9">
    <location>
        <begin position="392"/>
        <end position="415"/>
    </location>
</feature>
<dbReference type="PANTHER" id="PTHR14969:SF28">
    <property type="entry name" value="DIHYDROSPHINGOSINE 1-PHOSPHATE PHOSPHATASE LCB3-RELATED"/>
    <property type="match status" value="1"/>
</dbReference>
<evidence type="ECO:0000256" key="1">
    <source>
        <dbReference type="ARBA" id="ARBA00004477"/>
    </source>
</evidence>
<dbReference type="SUPFAM" id="SSF48317">
    <property type="entry name" value="Acid phosphatase/Vanadium-dependent haloperoxidase"/>
    <property type="match status" value="1"/>
</dbReference>
<evidence type="ECO:0000256" key="5">
    <source>
        <dbReference type="ARBA" id="ARBA00022989"/>
    </source>
</evidence>
<feature type="transmembrane region" description="Helical" evidence="9">
    <location>
        <begin position="229"/>
        <end position="249"/>
    </location>
</feature>
<dbReference type="GO" id="GO:0005789">
    <property type="term" value="C:endoplasmic reticulum membrane"/>
    <property type="evidence" value="ECO:0007669"/>
    <property type="project" value="UniProtKB-SubCell"/>
</dbReference>
<organism evidence="11">
    <name type="scientific">Cacopsylla melanoneura</name>
    <dbReference type="NCBI Taxonomy" id="428564"/>
    <lineage>
        <taxon>Eukaryota</taxon>
        <taxon>Metazoa</taxon>
        <taxon>Ecdysozoa</taxon>
        <taxon>Arthropoda</taxon>
        <taxon>Hexapoda</taxon>
        <taxon>Insecta</taxon>
        <taxon>Pterygota</taxon>
        <taxon>Neoptera</taxon>
        <taxon>Paraneoptera</taxon>
        <taxon>Hemiptera</taxon>
        <taxon>Sternorrhyncha</taxon>
        <taxon>Psylloidea</taxon>
        <taxon>Psyllidae</taxon>
        <taxon>Psyllinae</taxon>
        <taxon>Cacopsylla</taxon>
    </lineage>
</organism>
<accession>A0A8D8VZK6</accession>
<protein>
    <submittedName>
        <fullName evidence="11">Sphingosine-1-phosphate phosphatase 1</fullName>
    </submittedName>
</protein>
<keyword evidence="2 9" id="KW-0812">Transmembrane</keyword>